<evidence type="ECO:0000256" key="1">
    <source>
        <dbReference type="SAM" id="Phobius"/>
    </source>
</evidence>
<feature type="transmembrane region" description="Helical" evidence="1">
    <location>
        <begin position="266"/>
        <end position="285"/>
    </location>
</feature>
<evidence type="ECO:0000313" key="3">
    <source>
        <dbReference type="Proteomes" id="UP001230156"/>
    </source>
</evidence>
<gene>
    <name evidence="2" type="ORF">Q8A70_04085</name>
</gene>
<evidence type="ECO:0000313" key="2">
    <source>
        <dbReference type="EMBL" id="MDQ7246828.1"/>
    </source>
</evidence>
<reference evidence="3" key="1">
    <citation type="submission" date="2023-08" db="EMBL/GenBank/DDBJ databases">
        <title>Rhodospirillaceae gen. nov., a novel taxon isolated from the Yangtze River Yuezi River estuary sludge.</title>
        <authorList>
            <person name="Ruan L."/>
        </authorList>
    </citation>
    <scope>NUCLEOTIDE SEQUENCE [LARGE SCALE GENOMIC DNA]</scope>
    <source>
        <strain evidence="3">R-7</strain>
    </source>
</reference>
<feature type="transmembrane region" description="Helical" evidence="1">
    <location>
        <begin position="149"/>
        <end position="172"/>
    </location>
</feature>
<dbReference type="Proteomes" id="UP001230156">
    <property type="component" value="Unassembled WGS sequence"/>
</dbReference>
<feature type="transmembrane region" description="Helical" evidence="1">
    <location>
        <begin position="179"/>
        <end position="201"/>
    </location>
</feature>
<name>A0ABU0YGH3_9PROT</name>
<sequence>MFRTELEAAVHAGIITADQAERLHAFFESRAAKAGVMQVTAPAVAPAKFDFSHVLWYAGALIVIGALGLFTTVAFGAMGPRALTITALGYAAGFVALGRFLWSRPGLKVPAGLLITCAVNMVPMAVYGIQAEFDLWPEPFGDPGGYDNFFEWLNASWVYMDVATIVAGAIALRFFPFPFIAAIMAGALWFLSMDLTPWVAYALTGSPDFTWSLRDDVSMYFGLALIVVAWMLDLRRWQAGDFAFWLHLAGVIAFWCTLSVQDSDNGYLKMVYCLINVGMILLAVFLGRRVYAVFGAIGVSLYLGYLAYDVFEEVLMFSIVLSAIGLGVIGLGIWYFRKQQAIAHWLTTSLPPELQRLRPVHARMA</sequence>
<feature type="transmembrane region" description="Helical" evidence="1">
    <location>
        <begin position="82"/>
        <end position="102"/>
    </location>
</feature>
<feature type="transmembrane region" description="Helical" evidence="1">
    <location>
        <begin position="217"/>
        <end position="235"/>
    </location>
</feature>
<feature type="transmembrane region" description="Helical" evidence="1">
    <location>
        <begin position="54"/>
        <end position="76"/>
    </location>
</feature>
<comment type="caution">
    <text evidence="2">The sequence shown here is derived from an EMBL/GenBank/DDBJ whole genome shotgun (WGS) entry which is preliminary data.</text>
</comment>
<keyword evidence="3" id="KW-1185">Reference proteome</keyword>
<proteinExistence type="predicted"/>
<evidence type="ECO:0008006" key="4">
    <source>
        <dbReference type="Google" id="ProtNLM"/>
    </source>
</evidence>
<accession>A0ABU0YGH3</accession>
<dbReference type="EMBL" id="JAUYVI010000001">
    <property type="protein sequence ID" value="MDQ7246828.1"/>
    <property type="molecule type" value="Genomic_DNA"/>
</dbReference>
<dbReference type="RefSeq" id="WP_379954229.1">
    <property type="nucleotide sequence ID" value="NZ_JAUYVI010000001.1"/>
</dbReference>
<organism evidence="2 3">
    <name type="scientific">Dongia sedimenti</name>
    <dbReference type="NCBI Taxonomy" id="3064282"/>
    <lineage>
        <taxon>Bacteria</taxon>
        <taxon>Pseudomonadati</taxon>
        <taxon>Pseudomonadota</taxon>
        <taxon>Alphaproteobacteria</taxon>
        <taxon>Rhodospirillales</taxon>
        <taxon>Dongiaceae</taxon>
        <taxon>Dongia</taxon>
    </lineage>
</organism>
<protein>
    <recommendedName>
        <fullName evidence="4">DUF2157 domain-containing protein</fullName>
    </recommendedName>
</protein>
<feature type="transmembrane region" description="Helical" evidence="1">
    <location>
        <begin position="242"/>
        <end position="260"/>
    </location>
</feature>
<feature type="transmembrane region" description="Helical" evidence="1">
    <location>
        <begin position="290"/>
        <end position="308"/>
    </location>
</feature>
<feature type="transmembrane region" description="Helical" evidence="1">
    <location>
        <begin position="314"/>
        <end position="336"/>
    </location>
</feature>
<feature type="transmembrane region" description="Helical" evidence="1">
    <location>
        <begin position="109"/>
        <end position="129"/>
    </location>
</feature>
<keyword evidence="1" id="KW-1133">Transmembrane helix</keyword>
<keyword evidence="1" id="KW-0812">Transmembrane</keyword>
<keyword evidence="1" id="KW-0472">Membrane</keyword>